<dbReference type="Pfam" id="PF02384">
    <property type="entry name" value="N6_Mtase"/>
    <property type="match status" value="1"/>
</dbReference>
<dbReference type="GO" id="GO:0009007">
    <property type="term" value="F:site-specific DNA-methyltransferase (adenine-specific) activity"/>
    <property type="evidence" value="ECO:0007669"/>
    <property type="project" value="UniProtKB-EC"/>
</dbReference>
<keyword evidence="3 7" id="KW-0808">Transferase</keyword>
<accession>A0A0W8FPD4</accession>
<evidence type="ECO:0000256" key="3">
    <source>
        <dbReference type="ARBA" id="ARBA00022679"/>
    </source>
</evidence>
<comment type="catalytic activity">
    <reaction evidence="4">
        <text>a 2'-deoxyadenosine in DNA + S-adenosyl-L-methionine = an N(6)-methyl-2'-deoxyadenosine in DNA + S-adenosyl-L-homocysteine + H(+)</text>
        <dbReference type="Rhea" id="RHEA:15197"/>
        <dbReference type="Rhea" id="RHEA-COMP:12418"/>
        <dbReference type="Rhea" id="RHEA-COMP:12419"/>
        <dbReference type="ChEBI" id="CHEBI:15378"/>
        <dbReference type="ChEBI" id="CHEBI:57856"/>
        <dbReference type="ChEBI" id="CHEBI:59789"/>
        <dbReference type="ChEBI" id="CHEBI:90615"/>
        <dbReference type="ChEBI" id="CHEBI:90616"/>
        <dbReference type="EC" id="2.1.1.72"/>
    </reaction>
</comment>
<dbReference type="PANTHER" id="PTHR33841">
    <property type="entry name" value="DNA METHYLTRANSFERASE YEEA-RELATED"/>
    <property type="match status" value="1"/>
</dbReference>
<proteinExistence type="predicted"/>
<evidence type="ECO:0000313" key="7">
    <source>
        <dbReference type="EMBL" id="KUG22478.1"/>
    </source>
</evidence>
<dbReference type="SUPFAM" id="SSF53335">
    <property type="entry name" value="S-adenosyl-L-methionine-dependent methyltransferases"/>
    <property type="match status" value="1"/>
</dbReference>
<dbReference type="InterPro" id="IPR003356">
    <property type="entry name" value="DNA_methylase_A-5"/>
</dbReference>
<dbReference type="GO" id="GO:0003677">
    <property type="term" value="F:DNA binding"/>
    <property type="evidence" value="ECO:0007669"/>
    <property type="project" value="InterPro"/>
</dbReference>
<protein>
    <recommendedName>
        <fullName evidence="1">site-specific DNA-methyltransferase (adenine-specific)</fullName>
        <ecNumber evidence="1">2.1.1.72</ecNumber>
    </recommendedName>
</protein>
<name>A0A0W8FPD4_9ZZZZ</name>
<gene>
    <name evidence="7" type="ORF">ASZ90_007763</name>
</gene>
<dbReference type="PRINTS" id="PR00507">
    <property type="entry name" value="N12N6MTFRASE"/>
</dbReference>
<dbReference type="PANTHER" id="PTHR33841:SF1">
    <property type="entry name" value="DNA METHYLTRANSFERASE A"/>
    <property type="match status" value="1"/>
</dbReference>
<dbReference type="InterPro" id="IPR050953">
    <property type="entry name" value="N4_N6_ade-DNA_methylase"/>
</dbReference>
<feature type="domain" description="DNA methylase adenine-specific" evidence="5">
    <location>
        <begin position="304"/>
        <end position="566"/>
    </location>
</feature>
<sequence>MTGLMLKKYLTDIANTTIQGDAREESYYPHLSNLVKVFSESIGKRKTHITILPKKTEAGNPDFRIWDGQLNIVGYIEAKVPGADLDRIESSEQLKRYRDTFPNVILTDFYEFRLYRDGKIIEQTFIGRPFIARKLKTHPPVENEKNFLSLFDKFFSFSLPKVFSAETLAIELAKRTRFLKEEVIHQELEDEENDSNQVLGFYDAFQKYLIAGLTKEDFADLYAQTIAYGLFSARTRTDGTFSRKLAYNFIPPTIGILKDVFQFISLGSLPQQMEVIIDDIAAVLNAADISKILQDYYKKGKGQDPIIHFYETFLNKYDPKTREQRGVYYTPEPVVNYIVHSVNEILKNDFDKEDGFANTDVTVLDPAGGTLTFLAQTAKFAIEDFTGKYGEGNRANFIKEHILKNFYAFELMMAPYAIAHLKMSFLLDEYGYKMKDKDRFKLYLTNTLEIEDLEQTRIPGMASLSEESKQATLVKKKQPILAIMGNPPYSIASYNKSDFIEEIMDLYKEDVKDEKNIQLLSDDYAKFIRFCHWKIEQVGKGIMGLITKNTYLNTSAFKGLRKQLLQSFDKVYVFNLHGKLYEKAPDGGKDQNVFDIRVGTAILIGVKTGKKKNESLAKLYYSELYGDRNTKYEYLEKHNISNTPFEKLNIDPTYFFFEKKNYNEEELYNSFWAIDEILDQNISGVKSGRDHFVLGYSVKELENRFNLFGTLKDIDIINETFQIENWSAADVEKIKSKFKKAEIEKIKPFAHKPFDNKFIYYDSLFVDRDRIAVMQNLYIGANLSLIIKKRHFDNYYNHVFCSKDIVDINFLGGQSYVFPLWIYEVEGGLFGASKKSNIKTEFKQTIVKQYKTKDLTESIFHYVYALLYCPKYREGFAEQLQIDYPKIPFTADFKLFKIIVDIGKTLVELHLLTSKELSKPLIKFNGKGNNKVNEIDFRETDAQLYINETQYFSGINKAMWEWEVGKNKPIQRWIKNAKDKELGLNETIEFGKICSAIKLTFEKQAEVDEHYENILKDLIKR</sequence>
<dbReference type="GO" id="GO:0032259">
    <property type="term" value="P:methylation"/>
    <property type="evidence" value="ECO:0007669"/>
    <property type="project" value="UniProtKB-KW"/>
</dbReference>
<dbReference type="InterPro" id="IPR029063">
    <property type="entry name" value="SAM-dependent_MTases_sf"/>
</dbReference>
<dbReference type="Pfam" id="PF18135">
    <property type="entry name" value="Type_ISP_C"/>
    <property type="match status" value="1"/>
</dbReference>
<reference evidence="7" key="1">
    <citation type="journal article" date="2015" name="Proc. Natl. Acad. Sci. U.S.A.">
        <title>Networks of energetic and metabolic interactions define dynamics in microbial communities.</title>
        <authorList>
            <person name="Embree M."/>
            <person name="Liu J.K."/>
            <person name="Al-Bassam M.M."/>
            <person name="Zengler K."/>
        </authorList>
    </citation>
    <scope>NUCLEOTIDE SEQUENCE</scope>
</reference>
<dbReference type="Gene3D" id="3.40.50.150">
    <property type="entry name" value="Vaccinia Virus protein VP39"/>
    <property type="match status" value="1"/>
</dbReference>
<dbReference type="InterPro" id="IPR041635">
    <property type="entry name" value="Type_ISP_LLaBIII_C"/>
</dbReference>
<feature type="domain" description="Type ISP restriction-modification enzyme LLaBIII C-terminal specificity" evidence="6">
    <location>
        <begin position="677"/>
        <end position="988"/>
    </location>
</feature>
<evidence type="ECO:0000256" key="2">
    <source>
        <dbReference type="ARBA" id="ARBA00022603"/>
    </source>
</evidence>
<dbReference type="EC" id="2.1.1.72" evidence="1"/>
<dbReference type="GO" id="GO:0008170">
    <property type="term" value="F:N-methyltransferase activity"/>
    <property type="evidence" value="ECO:0007669"/>
    <property type="project" value="InterPro"/>
</dbReference>
<evidence type="ECO:0000259" key="6">
    <source>
        <dbReference type="Pfam" id="PF18135"/>
    </source>
</evidence>
<evidence type="ECO:0000256" key="1">
    <source>
        <dbReference type="ARBA" id="ARBA00011900"/>
    </source>
</evidence>
<organism evidence="7">
    <name type="scientific">hydrocarbon metagenome</name>
    <dbReference type="NCBI Taxonomy" id="938273"/>
    <lineage>
        <taxon>unclassified sequences</taxon>
        <taxon>metagenomes</taxon>
        <taxon>ecological metagenomes</taxon>
    </lineage>
</organism>
<dbReference type="AlphaFoldDB" id="A0A0W8FPD4"/>
<dbReference type="EMBL" id="LNQE01000964">
    <property type="protein sequence ID" value="KUG22478.1"/>
    <property type="molecule type" value="Genomic_DNA"/>
</dbReference>
<evidence type="ECO:0000256" key="4">
    <source>
        <dbReference type="ARBA" id="ARBA00047942"/>
    </source>
</evidence>
<comment type="caution">
    <text evidence="7">The sequence shown here is derived from an EMBL/GenBank/DDBJ whole genome shotgun (WGS) entry which is preliminary data.</text>
</comment>
<evidence type="ECO:0000259" key="5">
    <source>
        <dbReference type="Pfam" id="PF02384"/>
    </source>
</evidence>
<keyword evidence="2 7" id="KW-0489">Methyltransferase</keyword>